<sequence>MSVQTLDLSSLQGRDEERYDDEIAVTHPSDTRSAFREEYGELTHRTIKDTAPRFEYCMSWPKNDDGENSAERADMRTELLEKLAECGLIYSLTTSRDNDEVFCRIAAPMDRLEIEAERLGLSCPEKPIQVTQPGITEDELKKFTRGKAVKKEFSPEAGARHQVNYVYSRYTRKESNKFQYGGDFHAFTRRRQYLINHIIQSTKPGCCGIDTDRYISKKILKSYFPLHETEVRKWLLQHWVKYWKLPSPINFQHIRDYFSEKTGLYFAFLDFYTKALLIPTVIGLAVFALQIVVTVNSDSNGVDGAISVWSQNTVITPFFCVLLILWAALFIKMWTRKSNTITFQWGSFAHESKERNRPNFRGLNHPRFNKYTAKYEEYYPVGRRYAKMLVGAVPMLAVIVGAAIAYVQVYLLKVYLYSSAELPSIVQSVLAGGMTAVLIMVLNQVYRRIAKVLNNWENHRLQSKYENHLIGKIMAFGAINNYMSLFYIAFSTEYRGIVCSDGSRCLNEEISDPSIRSEDCEVCVDSVNRMQSLGQQLLFVLLFKQVLNNVIEIGIPFLKKFVKSKLETRTLEKQGKDVSKETLSRAGQESKWAEYDTFGDYEEMVIQFGFVVLFACAFPAAGIFALINNVVEVHVDGYKLCTEFRRPKDQRASSIGTWLSVLRILTFLSVITNTLILGYTSDSLEKLLAGITAAVASYTDSNTSWVLVAIAIEHVLILGIAAIFLFIGDVPRPVLKEMEGLAAYARKKRIEQLKKGYAGEEEGELEKIAARNKRQYNLSDCSHEAPTETRDDSEFMVSPSDIELEIENSTPAGATRRTTTTL</sequence>
<proteinExistence type="predicted"/>
<dbReference type="PANTHER" id="PTHR12308">
    <property type="entry name" value="ANOCTAMIN"/>
    <property type="match status" value="1"/>
</dbReference>
<feature type="domain" description="Anoctamin dimerisation" evidence="9">
    <location>
        <begin position="48"/>
        <end position="232"/>
    </location>
</feature>
<keyword evidence="3 7" id="KW-0812">Transmembrane</keyword>
<keyword evidence="5 7" id="KW-0472">Membrane</keyword>
<dbReference type="Pfam" id="PF16178">
    <property type="entry name" value="Anoct_dimer"/>
    <property type="match status" value="1"/>
</dbReference>
<feature type="transmembrane region" description="Helical" evidence="7">
    <location>
        <begin position="469"/>
        <end position="490"/>
    </location>
</feature>
<evidence type="ECO:0000256" key="5">
    <source>
        <dbReference type="ARBA" id="ARBA00023136"/>
    </source>
</evidence>
<evidence type="ECO:0000259" key="8">
    <source>
        <dbReference type="Pfam" id="PF04547"/>
    </source>
</evidence>
<evidence type="ECO:0000256" key="3">
    <source>
        <dbReference type="ARBA" id="ARBA00022692"/>
    </source>
</evidence>
<evidence type="ECO:0000256" key="4">
    <source>
        <dbReference type="ARBA" id="ARBA00022989"/>
    </source>
</evidence>
<name>A0A7S3GJQ7_9EUKA</name>
<gene>
    <name evidence="10" type="ORF">PBIL07802_LOCUS30784</name>
</gene>
<dbReference type="GO" id="GO:0046983">
    <property type="term" value="F:protein dimerization activity"/>
    <property type="evidence" value="ECO:0007669"/>
    <property type="project" value="InterPro"/>
</dbReference>
<organism evidence="10">
    <name type="scientific">Palpitomonas bilix</name>
    <dbReference type="NCBI Taxonomy" id="652834"/>
    <lineage>
        <taxon>Eukaryota</taxon>
        <taxon>Eukaryota incertae sedis</taxon>
    </lineage>
</organism>
<evidence type="ECO:0000256" key="6">
    <source>
        <dbReference type="ARBA" id="ARBA00023180"/>
    </source>
</evidence>
<feature type="domain" description="Anoctamin transmembrane" evidence="8">
    <location>
        <begin position="254"/>
        <end position="739"/>
    </location>
</feature>
<dbReference type="AlphaFoldDB" id="A0A7S3GJQ7"/>
<dbReference type="GO" id="GO:0005254">
    <property type="term" value="F:chloride channel activity"/>
    <property type="evidence" value="ECO:0007669"/>
    <property type="project" value="TreeGrafter"/>
</dbReference>
<dbReference type="GO" id="GO:0005886">
    <property type="term" value="C:plasma membrane"/>
    <property type="evidence" value="ECO:0007669"/>
    <property type="project" value="UniProtKB-SubCell"/>
</dbReference>
<reference evidence="10" key="1">
    <citation type="submission" date="2021-01" db="EMBL/GenBank/DDBJ databases">
        <authorList>
            <person name="Corre E."/>
            <person name="Pelletier E."/>
            <person name="Niang G."/>
            <person name="Scheremetjew M."/>
            <person name="Finn R."/>
            <person name="Kale V."/>
            <person name="Holt S."/>
            <person name="Cochrane G."/>
            <person name="Meng A."/>
            <person name="Brown T."/>
            <person name="Cohen L."/>
        </authorList>
    </citation>
    <scope>NUCLEOTIDE SEQUENCE</scope>
    <source>
        <strain evidence="10">NIES-2562</strain>
    </source>
</reference>
<dbReference type="PANTHER" id="PTHR12308:SF73">
    <property type="entry name" value="ANOCTAMIN"/>
    <property type="match status" value="1"/>
</dbReference>
<evidence type="ECO:0000256" key="7">
    <source>
        <dbReference type="SAM" id="Phobius"/>
    </source>
</evidence>
<feature type="transmembrane region" description="Helical" evidence="7">
    <location>
        <begin position="655"/>
        <end position="679"/>
    </location>
</feature>
<keyword evidence="4 7" id="KW-1133">Transmembrane helix</keyword>
<evidence type="ECO:0000256" key="2">
    <source>
        <dbReference type="ARBA" id="ARBA00022475"/>
    </source>
</evidence>
<feature type="transmembrane region" description="Helical" evidence="7">
    <location>
        <begin position="389"/>
        <end position="412"/>
    </location>
</feature>
<dbReference type="InterPro" id="IPR049452">
    <property type="entry name" value="Anoctamin_TM"/>
</dbReference>
<dbReference type="Pfam" id="PF04547">
    <property type="entry name" value="Anoctamin"/>
    <property type="match status" value="1"/>
</dbReference>
<feature type="transmembrane region" description="Helical" evidence="7">
    <location>
        <begin position="705"/>
        <end position="728"/>
    </location>
</feature>
<keyword evidence="2" id="KW-1003">Cell membrane</keyword>
<feature type="transmembrane region" description="Helical" evidence="7">
    <location>
        <begin position="604"/>
        <end position="627"/>
    </location>
</feature>
<dbReference type="EMBL" id="HBIB01046860">
    <property type="protein sequence ID" value="CAE0268434.1"/>
    <property type="molecule type" value="Transcribed_RNA"/>
</dbReference>
<feature type="transmembrane region" description="Helical" evidence="7">
    <location>
        <begin position="313"/>
        <end position="331"/>
    </location>
</feature>
<accession>A0A7S3GJQ7</accession>
<keyword evidence="6" id="KW-0325">Glycoprotein</keyword>
<evidence type="ECO:0000259" key="9">
    <source>
        <dbReference type="Pfam" id="PF16178"/>
    </source>
</evidence>
<dbReference type="InterPro" id="IPR032394">
    <property type="entry name" value="Anoct_dimer"/>
</dbReference>
<feature type="transmembrane region" description="Helical" evidence="7">
    <location>
        <begin position="271"/>
        <end position="293"/>
    </location>
</feature>
<protein>
    <recommendedName>
        <fullName evidence="11">Anoctamin</fullName>
    </recommendedName>
</protein>
<feature type="transmembrane region" description="Helical" evidence="7">
    <location>
        <begin position="424"/>
        <end position="442"/>
    </location>
</feature>
<evidence type="ECO:0000256" key="1">
    <source>
        <dbReference type="ARBA" id="ARBA00004651"/>
    </source>
</evidence>
<evidence type="ECO:0000313" key="10">
    <source>
        <dbReference type="EMBL" id="CAE0268434.1"/>
    </source>
</evidence>
<evidence type="ECO:0008006" key="11">
    <source>
        <dbReference type="Google" id="ProtNLM"/>
    </source>
</evidence>
<dbReference type="InterPro" id="IPR007632">
    <property type="entry name" value="Anoctamin"/>
</dbReference>
<comment type="subcellular location">
    <subcellularLocation>
        <location evidence="1">Cell membrane</location>
        <topology evidence="1">Multi-pass membrane protein</topology>
    </subcellularLocation>
</comment>